<comment type="caution">
    <text evidence="1">The sequence shown here is derived from an EMBL/GenBank/DDBJ whole genome shotgun (WGS) entry which is preliminary data.</text>
</comment>
<proteinExistence type="predicted"/>
<gene>
    <name evidence="1" type="ORF">D5086_010200</name>
</gene>
<reference evidence="1 2" key="1">
    <citation type="journal article" date="2024" name="Plant Biotechnol. J.">
        <title>Genome and CRISPR/Cas9 system of a widespread forest tree (Populus alba) in the world.</title>
        <authorList>
            <person name="Liu Y.J."/>
            <person name="Jiang P.F."/>
            <person name="Han X.M."/>
            <person name="Li X.Y."/>
            <person name="Wang H.M."/>
            <person name="Wang Y.J."/>
            <person name="Wang X.X."/>
            <person name="Zeng Q.Y."/>
        </authorList>
    </citation>
    <scope>NUCLEOTIDE SEQUENCE [LARGE SCALE GENOMIC DNA]</scope>
    <source>
        <strain evidence="2">cv. PAL-ZL1</strain>
    </source>
</reference>
<dbReference type="EMBL" id="RCHU02000005">
    <property type="protein sequence ID" value="KAL3591560.1"/>
    <property type="molecule type" value="Genomic_DNA"/>
</dbReference>
<evidence type="ECO:0000313" key="1">
    <source>
        <dbReference type="EMBL" id="KAL3591560.1"/>
    </source>
</evidence>
<accession>A0ACC4C9D8</accession>
<organism evidence="1 2">
    <name type="scientific">Populus alba</name>
    <name type="common">White poplar</name>
    <dbReference type="NCBI Taxonomy" id="43335"/>
    <lineage>
        <taxon>Eukaryota</taxon>
        <taxon>Viridiplantae</taxon>
        <taxon>Streptophyta</taxon>
        <taxon>Embryophyta</taxon>
        <taxon>Tracheophyta</taxon>
        <taxon>Spermatophyta</taxon>
        <taxon>Magnoliopsida</taxon>
        <taxon>eudicotyledons</taxon>
        <taxon>Gunneridae</taxon>
        <taxon>Pentapetalae</taxon>
        <taxon>rosids</taxon>
        <taxon>fabids</taxon>
        <taxon>Malpighiales</taxon>
        <taxon>Salicaceae</taxon>
        <taxon>Saliceae</taxon>
        <taxon>Populus</taxon>
    </lineage>
</organism>
<evidence type="ECO:0000313" key="2">
    <source>
        <dbReference type="Proteomes" id="UP000309997"/>
    </source>
</evidence>
<dbReference type="Proteomes" id="UP000309997">
    <property type="component" value="Unassembled WGS sequence"/>
</dbReference>
<keyword evidence="2" id="KW-1185">Reference proteome</keyword>
<sequence>MGGRGRGNRSRTQRKHFRDGRENVWKRHKSDSASSDPNSNRNSDNKTHWQPFSTQNPGFDEYYKEQGIVTPEEWDTFVEVLRTPLPVALGVFVIVVTSCYSSKKMWMKNLDADFSNTTDGDEVEAIRPLPWYPDNLAWHSNFSRMQLRKNQTLERNPGKGNGLHSLQIQIALRELGFLAFGDNQGFQGFDFEKSCHGACSVTAENSGMEPDSIDAAVEKNYELASEADLVVNEPDEAAMEPDLSNISDQNDSEEA</sequence>
<name>A0ACC4C9D8_POPAL</name>
<protein>
    <submittedName>
        <fullName evidence="1">Uncharacterized protein</fullName>
    </submittedName>
</protein>